<evidence type="ECO:0000256" key="7">
    <source>
        <dbReference type="ARBA" id="ARBA00022723"/>
    </source>
</evidence>
<evidence type="ECO:0000259" key="16">
    <source>
        <dbReference type="PROSITE" id="PS50865"/>
    </source>
</evidence>
<keyword evidence="9" id="KW-1000">Mitochondrion outer membrane</keyword>
<dbReference type="Gene3D" id="1.20.960.10">
    <property type="entry name" value="Mitochondrial outer membrane translocase complex, subunit Tom20 domain"/>
    <property type="match status" value="1"/>
</dbReference>
<evidence type="ECO:0000256" key="13">
    <source>
        <dbReference type="ARBA" id="ARBA00023136"/>
    </source>
</evidence>
<name>A0A367IZ99_RHIST</name>
<dbReference type="OrthoDB" id="2154253at2759"/>
<dbReference type="InterPro" id="IPR046341">
    <property type="entry name" value="SET_dom_sf"/>
</dbReference>
<feature type="domain" description="MYND-type" evidence="16">
    <location>
        <begin position="172"/>
        <end position="211"/>
    </location>
</feature>
<dbReference type="InterPro" id="IPR023392">
    <property type="entry name" value="Tom20_dom_sf"/>
</dbReference>
<organism evidence="17 18">
    <name type="scientific">Rhizopus stolonifer</name>
    <name type="common">Rhizopus nigricans</name>
    <dbReference type="NCBI Taxonomy" id="4846"/>
    <lineage>
        <taxon>Eukaryota</taxon>
        <taxon>Fungi</taxon>
        <taxon>Fungi incertae sedis</taxon>
        <taxon>Mucoromycota</taxon>
        <taxon>Mucoromycotina</taxon>
        <taxon>Mucoromycetes</taxon>
        <taxon>Mucorales</taxon>
        <taxon>Mucorineae</taxon>
        <taxon>Rhizopodaceae</taxon>
        <taxon>Rhizopus</taxon>
    </lineage>
</organism>
<dbReference type="InterPro" id="IPR002056">
    <property type="entry name" value="MAS20"/>
</dbReference>
<keyword evidence="11" id="KW-1133">Transmembrane helix</keyword>
<comment type="subcellular location">
    <subcellularLocation>
        <location evidence="1">Mitochondrion outer membrane</location>
        <topology evidence="1">Single-pass membrane protein</topology>
    </subcellularLocation>
</comment>
<dbReference type="Gene3D" id="6.10.140.2220">
    <property type="match status" value="1"/>
</dbReference>
<evidence type="ECO:0000256" key="2">
    <source>
        <dbReference type="ARBA" id="ARBA00005792"/>
    </source>
</evidence>
<dbReference type="Proteomes" id="UP000253551">
    <property type="component" value="Unassembled WGS sequence"/>
</dbReference>
<keyword evidence="18" id="KW-1185">Reference proteome</keyword>
<dbReference type="Gene3D" id="2.170.270.10">
    <property type="entry name" value="SET domain"/>
    <property type="match status" value="1"/>
</dbReference>
<dbReference type="PANTHER" id="PTHR46165">
    <property type="entry name" value="SET AND MYND DOMAIN-CONTAINING PROTEIN 4"/>
    <property type="match status" value="1"/>
</dbReference>
<dbReference type="Pfam" id="PF01753">
    <property type="entry name" value="zf-MYND"/>
    <property type="match status" value="1"/>
</dbReference>
<dbReference type="GO" id="GO:0042826">
    <property type="term" value="F:histone deacetylase binding"/>
    <property type="evidence" value="ECO:0007669"/>
    <property type="project" value="TreeGrafter"/>
</dbReference>
<accession>A0A367IZ99</accession>
<keyword evidence="12" id="KW-0496">Mitochondrion</keyword>
<evidence type="ECO:0000256" key="1">
    <source>
        <dbReference type="ARBA" id="ARBA00004572"/>
    </source>
</evidence>
<keyword evidence="5" id="KW-0949">S-adenosyl-L-methionine</keyword>
<gene>
    <name evidence="17" type="ORF">CU098_003019</name>
</gene>
<comment type="caution">
    <text evidence="17">The sequence shown here is derived from an EMBL/GenBank/DDBJ whole genome shotgun (WGS) entry which is preliminary data.</text>
</comment>
<dbReference type="Gene3D" id="1.10.220.160">
    <property type="match status" value="1"/>
</dbReference>
<dbReference type="GO" id="GO:0032259">
    <property type="term" value="P:methylation"/>
    <property type="evidence" value="ECO:0007669"/>
    <property type="project" value="UniProtKB-KW"/>
</dbReference>
<dbReference type="PROSITE" id="PS01360">
    <property type="entry name" value="ZF_MYND_1"/>
    <property type="match status" value="1"/>
</dbReference>
<evidence type="ECO:0000256" key="5">
    <source>
        <dbReference type="ARBA" id="ARBA00022691"/>
    </source>
</evidence>
<keyword evidence="10" id="KW-0862">Zinc</keyword>
<sequence length="397" mass="45545">REKKKQVKVEKEAEKEAIDTAEKTVQNVLKAVSEETFPESPEEKEKYFMEQVSAGEALVQQGLANESVVFFYKALKIYPAPLELIMIFQQTLPENVFRIVVNIMAVEQQQRQTDFYKQFPADDIKLKLKELTEEGKPGHCLIAEQDFEEGDVLYKETPLISTLFPQLEGKYCNYCMKELEQVVECKNCDQVAFCSETCESTGTRKYHQYLCTNNKLEAEQSKAVEFVNYAKEENLKYPHMIAKLFCVMVSEEVEKKKESKYNSWDHIERLKAVDVQPIDRYVKEAGMIKQLLSSKVPGIEEFLTDEIYLTLLSKLNGNVFEVASNQEQFLEKSSEPSRKLGGEDISRLGSSIYKITSYLLKSSLDDANVNITFDGSMITATASKPIKKEQEIKAYYI</sequence>
<keyword evidence="7" id="KW-0479">Metal-binding</keyword>
<dbReference type="InterPro" id="IPR052097">
    <property type="entry name" value="SET-MYND_domain_protein"/>
</dbReference>
<evidence type="ECO:0000313" key="17">
    <source>
        <dbReference type="EMBL" id="RCH83013.1"/>
    </source>
</evidence>
<dbReference type="GO" id="GO:0008270">
    <property type="term" value="F:zinc ion binding"/>
    <property type="evidence" value="ECO:0007669"/>
    <property type="project" value="UniProtKB-KW"/>
</dbReference>
<feature type="coiled-coil region" evidence="15">
    <location>
        <begin position="4"/>
        <end position="31"/>
    </location>
</feature>
<protein>
    <recommendedName>
        <fullName evidence="16">MYND-type domain-containing protein</fullName>
    </recommendedName>
</protein>
<evidence type="ECO:0000256" key="12">
    <source>
        <dbReference type="ARBA" id="ARBA00023128"/>
    </source>
</evidence>
<evidence type="ECO:0000256" key="4">
    <source>
        <dbReference type="ARBA" id="ARBA00022679"/>
    </source>
</evidence>
<evidence type="ECO:0000313" key="18">
    <source>
        <dbReference type="Proteomes" id="UP000253551"/>
    </source>
</evidence>
<dbReference type="PROSITE" id="PS50865">
    <property type="entry name" value="ZF_MYND_2"/>
    <property type="match status" value="1"/>
</dbReference>
<comment type="similarity">
    <text evidence="2">Belongs to the Tom20 family.</text>
</comment>
<reference evidence="17 18" key="1">
    <citation type="journal article" date="2018" name="G3 (Bethesda)">
        <title>Phylogenetic and Phylogenomic Definition of Rhizopus Species.</title>
        <authorList>
            <person name="Gryganskyi A.P."/>
            <person name="Golan J."/>
            <person name="Dolatabadi S."/>
            <person name="Mondo S."/>
            <person name="Robb S."/>
            <person name="Idnurm A."/>
            <person name="Muszewska A."/>
            <person name="Steczkiewicz K."/>
            <person name="Masonjones S."/>
            <person name="Liao H.L."/>
            <person name="Gajdeczka M.T."/>
            <person name="Anike F."/>
            <person name="Vuek A."/>
            <person name="Anishchenko I.M."/>
            <person name="Voigt K."/>
            <person name="de Hoog G.S."/>
            <person name="Smith M.E."/>
            <person name="Heitman J."/>
            <person name="Vilgalys R."/>
            <person name="Stajich J.E."/>
        </authorList>
    </citation>
    <scope>NUCLEOTIDE SEQUENCE [LARGE SCALE GENOMIC DNA]</scope>
    <source>
        <strain evidence="17 18">LSU 92-RS-03</strain>
    </source>
</reference>
<keyword evidence="8 14" id="KW-0863">Zinc-finger</keyword>
<dbReference type="STRING" id="4846.A0A367IZ99"/>
<dbReference type="Pfam" id="PF02064">
    <property type="entry name" value="MAS20"/>
    <property type="match status" value="1"/>
</dbReference>
<keyword evidence="15" id="KW-0175">Coiled coil</keyword>
<dbReference type="SUPFAM" id="SSF144232">
    <property type="entry name" value="HIT/MYND zinc finger-like"/>
    <property type="match status" value="1"/>
</dbReference>
<evidence type="ECO:0000256" key="15">
    <source>
        <dbReference type="SAM" id="Coils"/>
    </source>
</evidence>
<evidence type="ECO:0000256" key="3">
    <source>
        <dbReference type="ARBA" id="ARBA00022603"/>
    </source>
</evidence>
<dbReference type="PANTHER" id="PTHR46165:SF2">
    <property type="entry name" value="SET AND MYND DOMAIN-CONTAINING PROTEIN 4"/>
    <property type="match status" value="1"/>
</dbReference>
<keyword evidence="4" id="KW-0808">Transferase</keyword>
<evidence type="ECO:0000256" key="9">
    <source>
        <dbReference type="ARBA" id="ARBA00022787"/>
    </source>
</evidence>
<evidence type="ECO:0000256" key="11">
    <source>
        <dbReference type="ARBA" id="ARBA00022989"/>
    </source>
</evidence>
<evidence type="ECO:0000256" key="14">
    <source>
        <dbReference type="PROSITE-ProRule" id="PRU00134"/>
    </source>
</evidence>
<keyword evidence="6" id="KW-0812">Transmembrane</keyword>
<dbReference type="SUPFAM" id="SSF47157">
    <property type="entry name" value="Mitochondrial import receptor subunit Tom20"/>
    <property type="match status" value="1"/>
</dbReference>
<dbReference type="GO" id="GO:0008168">
    <property type="term" value="F:methyltransferase activity"/>
    <property type="evidence" value="ECO:0007669"/>
    <property type="project" value="UniProtKB-KW"/>
</dbReference>
<evidence type="ECO:0000256" key="6">
    <source>
        <dbReference type="ARBA" id="ARBA00022692"/>
    </source>
</evidence>
<dbReference type="GO" id="GO:0005634">
    <property type="term" value="C:nucleus"/>
    <property type="evidence" value="ECO:0007669"/>
    <property type="project" value="TreeGrafter"/>
</dbReference>
<dbReference type="PRINTS" id="PR00351">
    <property type="entry name" value="OM20RECEPTOR"/>
</dbReference>
<dbReference type="SUPFAM" id="SSF82199">
    <property type="entry name" value="SET domain"/>
    <property type="match status" value="1"/>
</dbReference>
<dbReference type="AlphaFoldDB" id="A0A367IZ99"/>
<keyword evidence="13" id="KW-0472">Membrane</keyword>
<dbReference type="EMBL" id="PJQM01004893">
    <property type="protein sequence ID" value="RCH83013.1"/>
    <property type="molecule type" value="Genomic_DNA"/>
</dbReference>
<dbReference type="GO" id="GO:0005742">
    <property type="term" value="C:mitochondrial outer membrane translocase complex"/>
    <property type="evidence" value="ECO:0007669"/>
    <property type="project" value="InterPro"/>
</dbReference>
<keyword evidence="3" id="KW-0489">Methyltransferase</keyword>
<dbReference type="GO" id="GO:0006886">
    <property type="term" value="P:intracellular protein transport"/>
    <property type="evidence" value="ECO:0007669"/>
    <property type="project" value="InterPro"/>
</dbReference>
<dbReference type="GO" id="GO:0006605">
    <property type="term" value="P:protein targeting"/>
    <property type="evidence" value="ECO:0007669"/>
    <property type="project" value="InterPro"/>
</dbReference>
<evidence type="ECO:0000256" key="10">
    <source>
        <dbReference type="ARBA" id="ARBA00022833"/>
    </source>
</evidence>
<evidence type="ECO:0000256" key="8">
    <source>
        <dbReference type="ARBA" id="ARBA00022771"/>
    </source>
</evidence>
<feature type="non-terminal residue" evidence="17">
    <location>
        <position position="1"/>
    </location>
</feature>
<proteinExistence type="inferred from homology"/>
<dbReference type="InterPro" id="IPR002893">
    <property type="entry name" value="Znf_MYND"/>
</dbReference>